<sequence length="628" mass="64103">MGVRLLAGTGAAAVAASLALTGTPALASDMTTALPAPQGLTVARAAEDAAKIVVSWQPVAGASFYRIDFIQGTTETVTFVPGDTTTYTINTTGNPCVSYKVRVASENTDGAGEYTDFVTARTLAPSGIMGAVPGRTGATGSTGTISWSVPEWTGEAPLTGYRMQLIRYSDNAVLSDQVVTATSHEFPNLDPTRTYMVQVSPQNQFGSCSAVMGKSLIDKYKPADLTGVVATRRANSTLVDVSWDAPTTGPKPDFVLVNWGVDKPNQGSLKVKAPANSGVINLALGKNWVVDVRPYNANGSGSTLLAVTDPTAPVVTPPVVTPPAPPAPEKTPPAISAALTRAADRNGWHNGPVSVIFTCTDAQSGVGGCSSPVTLTADGGDQVVTGTATDNAGNVTTTSVKVSMDRTAPTYSATVEGTKNAAGWFRTAPTVNFTCADAASGVETCPASVLVGTDGAGQGATGTVTDKAGNTTAAAVTGLNVDTTAPAVQVKGLSRSTYTLGAMPILGCDTSDAVSGVAKQAGLSVSRDSKAQYTAVCGNGTDVAGNVAAPASATYTVTATVPGLIALTQRYLAANNATVGLGKDLVNKLQHGQYALYISKVQKEQKDKKPGLTAAQIDELVYWARLLG</sequence>
<dbReference type="CDD" id="cd00063">
    <property type="entry name" value="FN3"/>
    <property type="match status" value="2"/>
</dbReference>
<keyword evidence="6" id="KW-1185">Reference proteome</keyword>
<dbReference type="Pfam" id="PF00041">
    <property type="entry name" value="fn3"/>
    <property type="match status" value="2"/>
</dbReference>
<evidence type="ECO:0000259" key="4">
    <source>
        <dbReference type="PROSITE" id="PS50853"/>
    </source>
</evidence>
<dbReference type="Proteomes" id="UP000182486">
    <property type="component" value="Unassembled WGS sequence"/>
</dbReference>
<accession>A0A1K0GB26</accession>
<dbReference type="InterPro" id="IPR013783">
    <property type="entry name" value="Ig-like_fold"/>
</dbReference>
<dbReference type="InterPro" id="IPR036116">
    <property type="entry name" value="FN3_sf"/>
</dbReference>
<name>A0A1K0GB26_9ACTN</name>
<feature type="chain" id="PRO_5009664262" description="Fibronectin type-III domain-containing protein" evidence="3">
    <location>
        <begin position="28"/>
        <end position="628"/>
    </location>
</feature>
<evidence type="ECO:0000256" key="1">
    <source>
        <dbReference type="ARBA" id="ARBA00023295"/>
    </source>
</evidence>
<dbReference type="GO" id="GO:0000272">
    <property type="term" value="P:polysaccharide catabolic process"/>
    <property type="evidence" value="ECO:0007669"/>
    <property type="project" value="UniProtKB-KW"/>
</dbReference>
<dbReference type="InterPro" id="IPR003961">
    <property type="entry name" value="FN3_dom"/>
</dbReference>
<feature type="signal peptide" evidence="3">
    <location>
        <begin position="1"/>
        <end position="27"/>
    </location>
</feature>
<dbReference type="GO" id="GO:0016798">
    <property type="term" value="F:hydrolase activity, acting on glycosyl bonds"/>
    <property type="evidence" value="ECO:0007669"/>
    <property type="project" value="UniProtKB-KW"/>
</dbReference>
<dbReference type="Gene3D" id="2.60.40.10">
    <property type="entry name" value="Immunoglobulins"/>
    <property type="match status" value="2"/>
</dbReference>
<gene>
    <name evidence="5" type="ORF">BG844_38020</name>
</gene>
<dbReference type="SUPFAM" id="SSF49265">
    <property type="entry name" value="Fibronectin type III"/>
    <property type="match status" value="2"/>
</dbReference>
<dbReference type="AlphaFoldDB" id="A0A1K0GB26"/>
<evidence type="ECO:0000313" key="6">
    <source>
        <dbReference type="Proteomes" id="UP000182486"/>
    </source>
</evidence>
<dbReference type="RefSeq" id="WP_071810306.1">
    <property type="nucleotide sequence ID" value="NZ_MEIA01000578.1"/>
</dbReference>
<keyword evidence="3" id="KW-0732">Signal</keyword>
<keyword evidence="1" id="KW-0378">Hydrolase</keyword>
<evidence type="ECO:0000256" key="2">
    <source>
        <dbReference type="ARBA" id="ARBA00023326"/>
    </source>
</evidence>
<keyword evidence="1" id="KW-0326">Glycosidase</keyword>
<evidence type="ECO:0000256" key="3">
    <source>
        <dbReference type="SAM" id="SignalP"/>
    </source>
</evidence>
<dbReference type="PROSITE" id="PS50853">
    <property type="entry name" value="FN3"/>
    <property type="match status" value="1"/>
</dbReference>
<evidence type="ECO:0000313" key="5">
    <source>
        <dbReference type="EMBL" id="OJF09366.1"/>
    </source>
</evidence>
<keyword evidence="2" id="KW-0624">Polysaccharide degradation</keyword>
<keyword evidence="2" id="KW-0119">Carbohydrate metabolism</keyword>
<organism evidence="5 6">
    <name type="scientific">Couchioplanes caeruleus subsp. caeruleus</name>
    <dbReference type="NCBI Taxonomy" id="56427"/>
    <lineage>
        <taxon>Bacteria</taxon>
        <taxon>Bacillati</taxon>
        <taxon>Actinomycetota</taxon>
        <taxon>Actinomycetes</taxon>
        <taxon>Micromonosporales</taxon>
        <taxon>Micromonosporaceae</taxon>
        <taxon>Couchioplanes</taxon>
    </lineage>
</organism>
<proteinExistence type="predicted"/>
<protein>
    <recommendedName>
        <fullName evidence="4">Fibronectin type-III domain-containing protein</fullName>
    </recommendedName>
</protein>
<reference evidence="5 6" key="1">
    <citation type="submission" date="2016-09" db="EMBL/GenBank/DDBJ databases">
        <title>Couchioplanes caeruleus draft genome sequence.</title>
        <authorList>
            <person name="Sheehan J."/>
            <person name="Caffrey P."/>
        </authorList>
    </citation>
    <scope>NUCLEOTIDE SEQUENCE [LARGE SCALE GENOMIC DNA]</scope>
    <source>
        <strain evidence="5 6">DSM 43634</strain>
    </source>
</reference>
<comment type="caution">
    <text evidence="5">The sequence shown here is derived from an EMBL/GenBank/DDBJ whole genome shotgun (WGS) entry which is preliminary data.</text>
</comment>
<feature type="domain" description="Fibronectin type-III" evidence="4">
    <location>
        <begin position="124"/>
        <end position="223"/>
    </location>
</feature>
<dbReference type="EMBL" id="MEIA01000578">
    <property type="protein sequence ID" value="OJF09366.1"/>
    <property type="molecule type" value="Genomic_DNA"/>
</dbReference>
<dbReference type="SMART" id="SM00060">
    <property type="entry name" value="FN3"/>
    <property type="match status" value="3"/>
</dbReference>